<dbReference type="InterPro" id="IPR010996">
    <property type="entry name" value="HHH_MUS81"/>
</dbReference>
<dbReference type="SUPFAM" id="SSF89550">
    <property type="entry name" value="PHP domain-like"/>
    <property type="match status" value="1"/>
</dbReference>
<comment type="catalytic activity">
    <reaction evidence="21">
        <text>DNA(n) + a 2'-deoxyribonucleoside 5'-triphosphate = DNA(n+1) + diphosphate</text>
        <dbReference type="Rhea" id="RHEA:22508"/>
        <dbReference type="Rhea" id="RHEA-COMP:17339"/>
        <dbReference type="Rhea" id="RHEA-COMP:17340"/>
        <dbReference type="ChEBI" id="CHEBI:33019"/>
        <dbReference type="ChEBI" id="CHEBI:61560"/>
        <dbReference type="ChEBI" id="CHEBI:173112"/>
        <dbReference type="EC" id="2.7.7.7"/>
    </reaction>
</comment>
<evidence type="ECO:0000256" key="3">
    <source>
        <dbReference type="ARBA" id="ARBA00012417"/>
    </source>
</evidence>
<evidence type="ECO:0000256" key="19">
    <source>
        <dbReference type="ARBA" id="ARBA00044678"/>
    </source>
</evidence>
<evidence type="ECO:0000313" key="25">
    <source>
        <dbReference type="EMBL" id="PIR97941.1"/>
    </source>
</evidence>
<gene>
    <name evidence="25" type="ORF">COT89_01665</name>
</gene>
<evidence type="ECO:0000256" key="1">
    <source>
        <dbReference type="ARBA" id="ARBA00001946"/>
    </source>
</evidence>
<dbReference type="Gene3D" id="3.30.460.10">
    <property type="entry name" value="Beta Polymerase, domain 2"/>
    <property type="match status" value="1"/>
</dbReference>
<keyword evidence="9" id="KW-0548">Nucleotidyltransferase</keyword>
<dbReference type="InterPro" id="IPR022311">
    <property type="entry name" value="PolX-like"/>
</dbReference>
<dbReference type="SUPFAM" id="SSF47802">
    <property type="entry name" value="DNA polymerase beta, N-terminal domain-like"/>
    <property type="match status" value="1"/>
</dbReference>
<dbReference type="GO" id="GO:0140078">
    <property type="term" value="F:class I DNA-(apurinic or apyrimidinic site) endonuclease activity"/>
    <property type="evidence" value="ECO:0007669"/>
    <property type="project" value="UniProtKB-EC"/>
</dbReference>
<evidence type="ECO:0000259" key="24">
    <source>
        <dbReference type="SMART" id="SM00483"/>
    </source>
</evidence>
<protein>
    <recommendedName>
        <fullName evidence="5">DNA polymerase beta</fullName>
        <ecNumber evidence="3">2.7.7.7</ecNumber>
        <ecNumber evidence="4">4.2.99.18</ecNumber>
    </recommendedName>
    <alternativeName>
        <fullName evidence="16">5'-deoxyribose-phosphate lyase</fullName>
    </alternativeName>
    <alternativeName>
        <fullName evidence="17">AP lyase</fullName>
    </alternativeName>
</protein>
<evidence type="ECO:0000256" key="6">
    <source>
        <dbReference type="ARBA" id="ARBA00022481"/>
    </source>
</evidence>
<accession>A0A2H0VFT7</accession>
<dbReference type="InterPro" id="IPR029398">
    <property type="entry name" value="PolB_thumb"/>
</dbReference>
<keyword evidence="7" id="KW-0237">DNA synthesis</keyword>
<feature type="domain" description="Helix-hairpin-helix DNA-binding motif class 1" evidence="22">
    <location>
        <begin position="128"/>
        <end position="147"/>
    </location>
</feature>
<evidence type="ECO:0000259" key="23">
    <source>
        <dbReference type="SMART" id="SM00481"/>
    </source>
</evidence>
<dbReference type="CDD" id="cd00141">
    <property type="entry name" value="NT_POLXc"/>
    <property type="match status" value="1"/>
</dbReference>
<evidence type="ECO:0000256" key="17">
    <source>
        <dbReference type="ARBA" id="ARBA00035726"/>
    </source>
</evidence>
<dbReference type="GO" id="GO:0008270">
    <property type="term" value="F:zinc ion binding"/>
    <property type="evidence" value="ECO:0007669"/>
    <property type="project" value="TreeGrafter"/>
</dbReference>
<dbReference type="Pfam" id="PF14791">
    <property type="entry name" value="DNA_pol_B_thumb"/>
    <property type="match status" value="1"/>
</dbReference>
<keyword evidence="13" id="KW-0239">DNA-directed DNA polymerase</keyword>
<keyword evidence="15" id="KW-0234">DNA repair</keyword>
<keyword evidence="6" id="KW-0488">Methylation</keyword>
<dbReference type="Pfam" id="PF14520">
    <property type="entry name" value="HHH_5"/>
    <property type="match status" value="1"/>
</dbReference>
<evidence type="ECO:0000256" key="12">
    <source>
        <dbReference type="ARBA" id="ARBA00022843"/>
    </source>
</evidence>
<dbReference type="GO" id="GO:0042578">
    <property type="term" value="F:phosphoric ester hydrolase activity"/>
    <property type="evidence" value="ECO:0007669"/>
    <property type="project" value="TreeGrafter"/>
</dbReference>
<dbReference type="InterPro" id="IPR003583">
    <property type="entry name" value="Hlx-hairpin-Hlx_DNA-bd_motif"/>
</dbReference>
<comment type="subcellular location">
    <subcellularLocation>
        <location evidence="2">Cytoplasm</location>
    </subcellularLocation>
</comment>
<evidence type="ECO:0000256" key="2">
    <source>
        <dbReference type="ARBA" id="ARBA00004496"/>
    </source>
</evidence>
<comment type="catalytic activity">
    <reaction evidence="18">
        <text>2'-deoxyribonucleotide-(2'-deoxyribose 5'-phosphate)-2'-deoxyribonucleotide-DNA = a 3'-end 2'-deoxyribonucleotide-(2,3-dehydro-2,3-deoxyribose 5'-phosphate)-DNA + a 5'-end 5'-phospho-2'-deoxyribonucleoside-DNA + H(+)</text>
        <dbReference type="Rhea" id="RHEA:66592"/>
        <dbReference type="Rhea" id="RHEA-COMP:13180"/>
        <dbReference type="Rhea" id="RHEA-COMP:16897"/>
        <dbReference type="Rhea" id="RHEA-COMP:17067"/>
        <dbReference type="ChEBI" id="CHEBI:15378"/>
        <dbReference type="ChEBI" id="CHEBI:136412"/>
        <dbReference type="ChEBI" id="CHEBI:157695"/>
        <dbReference type="ChEBI" id="CHEBI:167181"/>
        <dbReference type="EC" id="4.2.99.18"/>
    </reaction>
</comment>
<dbReference type="InterPro" id="IPR043519">
    <property type="entry name" value="NT_sf"/>
</dbReference>
<proteinExistence type="predicted"/>
<dbReference type="PIRSF" id="PIRSF005047">
    <property type="entry name" value="UCP005047_YshC"/>
    <property type="match status" value="1"/>
</dbReference>
<dbReference type="GO" id="GO:0003677">
    <property type="term" value="F:DNA binding"/>
    <property type="evidence" value="ECO:0007669"/>
    <property type="project" value="InterPro"/>
</dbReference>
<feature type="domain" description="DNA-directed DNA polymerase X" evidence="24">
    <location>
        <begin position="1"/>
        <end position="315"/>
    </location>
</feature>
<keyword evidence="10" id="KW-0235">DNA replication</keyword>
<dbReference type="PRINTS" id="PR00870">
    <property type="entry name" value="DNAPOLXBETA"/>
</dbReference>
<evidence type="ECO:0000256" key="8">
    <source>
        <dbReference type="ARBA" id="ARBA00022679"/>
    </source>
</evidence>
<dbReference type="EMBL" id="PFAH01000007">
    <property type="protein sequence ID" value="PIR97941.1"/>
    <property type="molecule type" value="Genomic_DNA"/>
</dbReference>
<evidence type="ECO:0000256" key="5">
    <source>
        <dbReference type="ARBA" id="ARBA00020020"/>
    </source>
</evidence>
<dbReference type="GO" id="GO:0006281">
    <property type="term" value="P:DNA repair"/>
    <property type="evidence" value="ECO:0007669"/>
    <property type="project" value="UniProtKB-KW"/>
</dbReference>
<evidence type="ECO:0000256" key="10">
    <source>
        <dbReference type="ARBA" id="ARBA00022705"/>
    </source>
</evidence>
<dbReference type="Proteomes" id="UP000231466">
    <property type="component" value="Unassembled WGS sequence"/>
</dbReference>
<dbReference type="CDD" id="cd07436">
    <property type="entry name" value="PHP_PolX"/>
    <property type="match status" value="1"/>
</dbReference>
<keyword evidence="11" id="KW-0227">DNA damage</keyword>
<dbReference type="InterPro" id="IPR002008">
    <property type="entry name" value="DNA_pol_X_beta-like"/>
</dbReference>
<dbReference type="InterPro" id="IPR003141">
    <property type="entry name" value="Pol/His_phosphatase_N"/>
</dbReference>
<reference evidence="26" key="1">
    <citation type="submission" date="2017-09" db="EMBL/GenBank/DDBJ databases">
        <title>Depth-based differentiation of microbial function through sediment-hosted aquifers and enrichment of novel symbionts in the deep terrestrial subsurface.</title>
        <authorList>
            <person name="Probst A.J."/>
            <person name="Ladd B."/>
            <person name="Jarett J.K."/>
            <person name="Geller-Mcgrath D.E."/>
            <person name="Sieber C.M.K."/>
            <person name="Emerson J.B."/>
            <person name="Anantharaman K."/>
            <person name="Thomas B.C."/>
            <person name="Malmstrom R."/>
            <person name="Stieglmeier M."/>
            <person name="Klingl A."/>
            <person name="Woyke T."/>
            <person name="Ryan C.M."/>
            <person name="Banfield J.F."/>
        </authorList>
    </citation>
    <scope>NUCLEOTIDE SEQUENCE [LARGE SCALE GENOMIC DNA]</scope>
</reference>
<dbReference type="InterPro" id="IPR002054">
    <property type="entry name" value="DNA-dir_DNA_pol_X"/>
</dbReference>
<dbReference type="InterPro" id="IPR016195">
    <property type="entry name" value="Pol/histidinol_Pase-like"/>
</dbReference>
<evidence type="ECO:0000256" key="11">
    <source>
        <dbReference type="ARBA" id="ARBA00022763"/>
    </source>
</evidence>
<dbReference type="PANTHER" id="PTHR36928:SF1">
    <property type="entry name" value="PHOSPHATASE YCDX-RELATED"/>
    <property type="match status" value="1"/>
</dbReference>
<comment type="function">
    <text evidence="20">Repair polymerase that plays a key role in base-excision repair. During this process, the damaged base is excised by specific DNA glycosylases, the DNA backbone is nicked at the abasic site by an apurinic/apyrimidic (AP) endonuclease, and POLB removes 5'-deoxyribose-phosphate from the preincised AP site acting as a 5'-deoxyribose-phosphate lyase (5'-dRP lyase); through its DNA polymerase activity, it adds one nucleotide to the 3' end of the arising single-nucleotide gap. Conducts 'gap-filling' DNA synthesis in a stepwise distributive fashion rather than in a processive fashion as for other DNA polymerases. It is also able to cleave sugar-phosphate bonds 3' to an intact AP site, acting as an AP lyase.</text>
</comment>
<name>A0A2H0VFT7_9BACT</name>
<evidence type="ECO:0000256" key="20">
    <source>
        <dbReference type="ARBA" id="ARBA00045548"/>
    </source>
</evidence>
<evidence type="ECO:0000256" key="7">
    <source>
        <dbReference type="ARBA" id="ARBA00022634"/>
    </source>
</evidence>
<dbReference type="GO" id="GO:0003887">
    <property type="term" value="F:DNA-directed DNA polymerase activity"/>
    <property type="evidence" value="ECO:0007669"/>
    <property type="project" value="UniProtKB-KW"/>
</dbReference>
<evidence type="ECO:0000256" key="18">
    <source>
        <dbReference type="ARBA" id="ARBA00044632"/>
    </source>
</evidence>
<dbReference type="Pfam" id="PF14716">
    <property type="entry name" value="HHH_8"/>
    <property type="match status" value="1"/>
</dbReference>
<comment type="caution">
    <text evidence="25">The sequence shown here is derived from an EMBL/GenBank/DDBJ whole genome shotgun (WGS) entry which is preliminary data.</text>
</comment>
<sequence length="572" mass="63958">MRNFEIASILGEIGEYLSLQDEPFRPRAYRRAAMVIENLDRELKDIYAEGGVNALKEVPGIGQAIAEKVEELLKTGGLKYYEKLKKDLPVNLPALSSIEGLGPRKIKALHKALGIKTIDDLARAAKSHKIKDLAGFSIKSEDNILKGIRFHKSQGERMSLEMAIPLASSIKEDLESITGVSKVVIAGSLRRRRETVGDLDFLVISKTPEKVMNFFVSHKNVVRVLAKGDTKASVTLRQGIDADLRVVKKESYGAALAYFTGSKAHNIAMRKIAQSKGLKLNEYGLYMDEKSIAGETEEDIYRALGMQYVEPEMREDMGEMALALKNSLPKLINYSDLRGDMQVQSNWTDGKYSIGEMARKAMDMGLEYILITDHSQNLKIANGLDEKRLAKQGEEIDMLNEKLGNKFRILKGVECDILKDGTLDLKDEALLKLDVVGASVHTYFNLPKKAQTERIKKAMESSNVDIIFHPTGRRIGRRPPYEVDIEELISFAKTTKTVMEIDGFPDRLDLKDEHIRMCVKKGVKMSISSDAHSKVHMEFLDLGVAQARRGWATKADIINTQPVEKMLSSLKG</sequence>
<comment type="cofactor">
    <cofactor evidence="1">
        <name>Mg(2+)</name>
        <dbReference type="ChEBI" id="CHEBI:18420"/>
    </cofactor>
</comment>
<evidence type="ECO:0000313" key="26">
    <source>
        <dbReference type="Proteomes" id="UP000231466"/>
    </source>
</evidence>
<evidence type="ECO:0000256" key="13">
    <source>
        <dbReference type="ARBA" id="ARBA00022932"/>
    </source>
</evidence>
<dbReference type="SMART" id="SM00481">
    <property type="entry name" value="POLIIIAc"/>
    <property type="match status" value="1"/>
</dbReference>
<keyword evidence="8" id="KW-0808">Transferase</keyword>
<keyword evidence="12" id="KW-0832">Ubl conjugation</keyword>
<dbReference type="InterPro" id="IPR047967">
    <property type="entry name" value="PolX_PHP"/>
</dbReference>
<comment type="catalytic activity">
    <reaction evidence="19">
        <text>a 5'-end 2'-deoxyribose-2'-deoxyribonucleotide-DNA = (2E,4S)-4-hydroxypenten-2-al-5-phosphate + a 5'-end 5'-phospho-2'-deoxyribonucleoside-DNA + H(+)</text>
        <dbReference type="Rhea" id="RHEA:76255"/>
        <dbReference type="Rhea" id="RHEA-COMP:13180"/>
        <dbReference type="Rhea" id="RHEA-COMP:18657"/>
        <dbReference type="ChEBI" id="CHEBI:15378"/>
        <dbReference type="ChEBI" id="CHEBI:136412"/>
        <dbReference type="ChEBI" id="CHEBI:195194"/>
        <dbReference type="ChEBI" id="CHEBI:195195"/>
    </reaction>
</comment>
<evidence type="ECO:0000259" key="22">
    <source>
        <dbReference type="SMART" id="SM00278"/>
    </source>
</evidence>
<dbReference type="SUPFAM" id="SSF81301">
    <property type="entry name" value="Nucleotidyltransferase"/>
    <property type="match status" value="1"/>
</dbReference>
<evidence type="ECO:0000256" key="16">
    <source>
        <dbReference type="ARBA" id="ARBA00035717"/>
    </source>
</evidence>
<evidence type="ECO:0000256" key="14">
    <source>
        <dbReference type="ARBA" id="ARBA00023053"/>
    </source>
</evidence>
<dbReference type="NCBIfam" id="NF006375">
    <property type="entry name" value="PRK08609.1"/>
    <property type="match status" value="1"/>
</dbReference>
<feature type="domain" description="Helix-hairpin-helix DNA-binding motif class 1" evidence="22">
    <location>
        <begin position="53"/>
        <end position="72"/>
    </location>
</feature>
<evidence type="ECO:0000256" key="4">
    <source>
        <dbReference type="ARBA" id="ARBA00012720"/>
    </source>
</evidence>
<dbReference type="GO" id="GO:0005829">
    <property type="term" value="C:cytosol"/>
    <property type="evidence" value="ECO:0007669"/>
    <property type="project" value="TreeGrafter"/>
</dbReference>
<dbReference type="InterPro" id="IPR027421">
    <property type="entry name" value="DNA_pol_lamdba_lyase_dom_sf"/>
</dbReference>
<dbReference type="EC" id="4.2.99.18" evidence="4"/>
<dbReference type="InterPro" id="IPR050243">
    <property type="entry name" value="PHP_phosphatase"/>
</dbReference>
<evidence type="ECO:0000256" key="15">
    <source>
        <dbReference type="ARBA" id="ARBA00023204"/>
    </source>
</evidence>
<dbReference type="AlphaFoldDB" id="A0A2H0VFT7"/>
<keyword evidence="14" id="KW-0915">Sodium</keyword>
<dbReference type="SMART" id="SM00278">
    <property type="entry name" value="HhH1"/>
    <property type="match status" value="3"/>
</dbReference>
<dbReference type="Gene3D" id="3.30.210.10">
    <property type="entry name" value="DNA polymerase, thumb domain"/>
    <property type="match status" value="1"/>
</dbReference>
<dbReference type="EC" id="2.7.7.7" evidence="3"/>
<dbReference type="SMART" id="SM00483">
    <property type="entry name" value="POLXc"/>
    <property type="match status" value="1"/>
</dbReference>
<organism evidence="25 26">
    <name type="scientific">Candidatus Colwellbacteria bacterium CG10_big_fil_rev_8_21_14_0_10_42_22</name>
    <dbReference type="NCBI Taxonomy" id="1974540"/>
    <lineage>
        <taxon>Bacteria</taxon>
        <taxon>Candidatus Colwelliibacteriota</taxon>
    </lineage>
</organism>
<dbReference type="Gene3D" id="3.20.20.140">
    <property type="entry name" value="Metal-dependent hydrolases"/>
    <property type="match status" value="1"/>
</dbReference>
<evidence type="ECO:0000256" key="21">
    <source>
        <dbReference type="ARBA" id="ARBA00049244"/>
    </source>
</evidence>
<dbReference type="PANTHER" id="PTHR36928">
    <property type="entry name" value="PHOSPHATASE YCDX-RELATED"/>
    <property type="match status" value="1"/>
</dbReference>
<dbReference type="Gene3D" id="1.10.150.110">
    <property type="entry name" value="DNA polymerase beta, N-terminal domain-like"/>
    <property type="match status" value="1"/>
</dbReference>
<feature type="domain" description="Helix-hairpin-helix DNA-binding motif class 1" evidence="22">
    <location>
        <begin position="93"/>
        <end position="112"/>
    </location>
</feature>
<dbReference type="Gene3D" id="1.10.150.20">
    <property type="entry name" value="5' to 3' exonuclease, C-terminal subdomain"/>
    <property type="match status" value="1"/>
</dbReference>
<evidence type="ECO:0000256" key="9">
    <source>
        <dbReference type="ARBA" id="ARBA00022695"/>
    </source>
</evidence>
<feature type="domain" description="Polymerase/histidinol phosphatase N-terminal" evidence="23">
    <location>
        <begin position="339"/>
        <end position="419"/>
    </location>
</feature>
<dbReference type="InterPro" id="IPR037160">
    <property type="entry name" value="DNA_Pol_thumb_sf"/>
</dbReference>